<dbReference type="RefSeq" id="XP_067822425.1">
    <property type="nucleotide sequence ID" value="XM_067961199.1"/>
</dbReference>
<gene>
    <name evidence="1" type="ORF">CCR75_003102</name>
</gene>
<sequence length="237" mass="26841">MIGRACKKLVRLLLRRMLEIFLFTIVMTTKETSAGKTHLPLLESNRRHCGGDIEIAIEICRPLIGKELLVVAFEELVISHYPEPVASLSELNSRHTIQMTLDDQPTLIVNDQGDPHNLDLILSYDVVNEEVTQTHLILKTELLENINSKLLSLIGSIAIENRDANRQIDSVASKRTLAEDRVLMSRLVSLNRRLGAARALHRVKIMEMEIVGGNGKTCCLHHDRDDLYYSSYELNYS</sequence>
<evidence type="ECO:0000313" key="2">
    <source>
        <dbReference type="Proteomes" id="UP000294530"/>
    </source>
</evidence>
<dbReference type="AlphaFoldDB" id="A0A976NYS7"/>
<evidence type="ECO:0000313" key="1">
    <source>
        <dbReference type="EMBL" id="TDH72926.1"/>
    </source>
</evidence>
<protein>
    <submittedName>
        <fullName evidence="1">Uncharacterized protein</fullName>
    </submittedName>
</protein>
<dbReference type="EMBL" id="SHOA02000036">
    <property type="protein sequence ID" value="TDH72926.1"/>
    <property type="molecule type" value="Genomic_DNA"/>
</dbReference>
<keyword evidence="2" id="KW-1185">Reference proteome</keyword>
<accession>A0A976NYS7</accession>
<dbReference type="Proteomes" id="UP000294530">
    <property type="component" value="Unassembled WGS sequence"/>
</dbReference>
<reference evidence="1 2" key="1">
    <citation type="journal article" date="2021" name="Genome Biol.">
        <title>AFLAP: assembly-free linkage analysis pipeline using k-mers from genome sequencing data.</title>
        <authorList>
            <person name="Fletcher K."/>
            <person name="Zhang L."/>
            <person name="Gil J."/>
            <person name="Han R."/>
            <person name="Cavanaugh K."/>
            <person name="Michelmore R."/>
        </authorList>
    </citation>
    <scope>NUCLEOTIDE SEQUENCE [LARGE SCALE GENOMIC DNA]</scope>
    <source>
        <strain evidence="1 2">SF5</strain>
    </source>
</reference>
<name>A0A976NYS7_BRELC</name>
<proteinExistence type="predicted"/>
<dbReference type="GeneID" id="94346870"/>
<comment type="caution">
    <text evidence="1">The sequence shown here is derived from an EMBL/GenBank/DDBJ whole genome shotgun (WGS) entry which is preliminary data.</text>
</comment>
<organism evidence="1 2">
    <name type="scientific">Bremia lactucae</name>
    <name type="common">Lettuce downy mildew</name>
    <dbReference type="NCBI Taxonomy" id="4779"/>
    <lineage>
        <taxon>Eukaryota</taxon>
        <taxon>Sar</taxon>
        <taxon>Stramenopiles</taxon>
        <taxon>Oomycota</taxon>
        <taxon>Peronosporomycetes</taxon>
        <taxon>Peronosporales</taxon>
        <taxon>Peronosporaceae</taxon>
        <taxon>Bremia</taxon>
    </lineage>
</organism>
<dbReference type="OrthoDB" id="19996at2759"/>
<dbReference type="KEGG" id="blac:94346870"/>